<dbReference type="PANTHER" id="PTHR24148">
    <property type="entry name" value="ANKYRIN REPEAT DOMAIN-CONTAINING PROTEIN 39 HOMOLOG-RELATED"/>
    <property type="match status" value="1"/>
</dbReference>
<accession>A0A366S5A8</accession>
<dbReference type="AlphaFoldDB" id="A0A366S5A8"/>
<feature type="domain" description="Heterokaryon incompatibility" evidence="1">
    <location>
        <begin position="47"/>
        <end position="220"/>
    </location>
</feature>
<proteinExistence type="predicted"/>
<dbReference type="Pfam" id="PF06985">
    <property type="entry name" value="HET"/>
    <property type="match status" value="1"/>
</dbReference>
<gene>
    <name evidence="2" type="ORF">FIESC28_02723</name>
</gene>
<evidence type="ECO:0000313" key="2">
    <source>
        <dbReference type="EMBL" id="RBR24527.1"/>
    </source>
</evidence>
<dbReference type="RefSeq" id="XP_031019118.1">
    <property type="nucleotide sequence ID" value="XM_031156872.1"/>
</dbReference>
<dbReference type="Proteomes" id="UP000253153">
    <property type="component" value="Unassembled WGS sequence"/>
</dbReference>
<comment type="caution">
    <text evidence="2">The sequence shown here is derived from an EMBL/GenBank/DDBJ whole genome shotgun (WGS) entry which is preliminary data.</text>
</comment>
<evidence type="ECO:0000313" key="3">
    <source>
        <dbReference type="Proteomes" id="UP000253153"/>
    </source>
</evidence>
<name>A0A366S5A8_9HYPO</name>
<dbReference type="GeneID" id="41992168"/>
<reference evidence="2 3" key="1">
    <citation type="submission" date="2018-06" db="EMBL/GenBank/DDBJ databases">
        <title>Fusarium incarnatum-equiseti species complex species 28.</title>
        <authorList>
            <person name="Gardiner D.M."/>
        </authorList>
    </citation>
    <scope>NUCLEOTIDE SEQUENCE [LARGE SCALE GENOMIC DNA]</scope>
    <source>
        <strain evidence="2 3">FIESC_28</strain>
    </source>
</reference>
<dbReference type="EMBL" id="QKXC01000056">
    <property type="protein sequence ID" value="RBR24527.1"/>
    <property type="molecule type" value="Genomic_DNA"/>
</dbReference>
<evidence type="ECO:0000259" key="1">
    <source>
        <dbReference type="Pfam" id="PF06985"/>
    </source>
</evidence>
<dbReference type="InterPro" id="IPR052895">
    <property type="entry name" value="HetReg/Transcr_Mod"/>
</dbReference>
<dbReference type="InterPro" id="IPR010730">
    <property type="entry name" value="HET"/>
</dbReference>
<organism evidence="2 3">
    <name type="scientific">Fusarium coffeatum</name>
    <dbReference type="NCBI Taxonomy" id="231269"/>
    <lineage>
        <taxon>Eukaryota</taxon>
        <taxon>Fungi</taxon>
        <taxon>Dikarya</taxon>
        <taxon>Ascomycota</taxon>
        <taxon>Pezizomycotina</taxon>
        <taxon>Sordariomycetes</taxon>
        <taxon>Hypocreomycetidae</taxon>
        <taxon>Hypocreales</taxon>
        <taxon>Nectriaceae</taxon>
        <taxon>Fusarium</taxon>
        <taxon>Fusarium incarnatum-equiseti species complex</taxon>
    </lineage>
</organism>
<dbReference type="PANTHER" id="PTHR24148:SF64">
    <property type="entry name" value="HETEROKARYON INCOMPATIBILITY DOMAIN-CONTAINING PROTEIN"/>
    <property type="match status" value="1"/>
</dbReference>
<dbReference type="OrthoDB" id="3553147at2759"/>
<protein>
    <recommendedName>
        <fullName evidence="1">Heterokaryon incompatibility domain-containing protein</fullName>
    </recommendedName>
</protein>
<sequence length="508" mass="57655">MPRFEYASLRPLDLRLLELHPGLAGDVLAGTITHKYFSVEGDEIPQFKALSYHWGDQSDPVSISLSTCQSLEDPSSDVESGSLDIGRNLALVLQALRRQDKRRVLWCDSICINQRDLPERAAQVQCMKDIYRYAKSVVVWLGPEASWSTMAMETVRWAGEQIESATMDYIHGKHVFTCRVTADKRILKTADPLPLGGAQWLAIEKLVALDWHKRLWTFQEIILANQKACIVKLGKEEMSWAVYKDSLSFILFGKPLPHDCFLDETSFSLNADMMASKALGCVEVKGKNNWIEMIGVSREYECSNPRDRIYALQGLVAPYLALAITPDYTKSAKDVLISICLQHIETQKNLEFLHHCNAAARPSWVADLDRPLSSLVIDCHVAPFSTPSAYLIEPGVLETGGISCDELDCDPILLPQKVISQTDIEYRQQFVDMVNAFTSHNSHQDDNHLDRLTMALTYGAVRDYSLQKLRVLNEMSFHSLQDWRWKIRRWLNGTSDAVEDLEDFRLND</sequence>
<keyword evidence="3" id="KW-1185">Reference proteome</keyword>